<dbReference type="EMBL" id="JBBMFD010000019">
    <property type="protein sequence ID" value="MEQ2441214.1"/>
    <property type="molecule type" value="Genomic_DNA"/>
</dbReference>
<evidence type="ECO:0000256" key="5">
    <source>
        <dbReference type="ARBA" id="ARBA00023163"/>
    </source>
</evidence>
<keyword evidence="8" id="KW-1185">Reference proteome</keyword>
<protein>
    <submittedName>
        <fullName evidence="7">Sigma-70 family RNA polymerase sigma factor</fullName>
    </submittedName>
</protein>
<dbReference type="InterPro" id="IPR007627">
    <property type="entry name" value="RNA_pol_sigma70_r2"/>
</dbReference>
<keyword evidence="4" id="KW-0238">DNA-binding</keyword>
<dbReference type="Pfam" id="PF04542">
    <property type="entry name" value="Sigma70_r2"/>
    <property type="match status" value="1"/>
</dbReference>
<evidence type="ECO:0000256" key="1">
    <source>
        <dbReference type="ARBA" id="ARBA00010641"/>
    </source>
</evidence>
<dbReference type="Gene3D" id="1.10.10.10">
    <property type="entry name" value="Winged helix-like DNA-binding domain superfamily/Winged helix DNA-binding domain"/>
    <property type="match status" value="1"/>
</dbReference>
<dbReference type="InterPro" id="IPR036388">
    <property type="entry name" value="WH-like_DNA-bd_sf"/>
</dbReference>
<dbReference type="SUPFAM" id="SSF88946">
    <property type="entry name" value="Sigma2 domain of RNA polymerase sigma factors"/>
    <property type="match status" value="1"/>
</dbReference>
<dbReference type="InterPro" id="IPR013325">
    <property type="entry name" value="RNA_pol_sigma_r2"/>
</dbReference>
<proteinExistence type="inferred from homology"/>
<dbReference type="PANTHER" id="PTHR43133:SF8">
    <property type="entry name" value="RNA POLYMERASE SIGMA FACTOR HI_1459-RELATED"/>
    <property type="match status" value="1"/>
</dbReference>
<evidence type="ECO:0000256" key="2">
    <source>
        <dbReference type="ARBA" id="ARBA00023015"/>
    </source>
</evidence>
<comment type="caution">
    <text evidence="7">The sequence shown here is derived from an EMBL/GenBank/DDBJ whole genome shotgun (WGS) entry which is preliminary data.</text>
</comment>
<gene>
    <name evidence="7" type="ORF">WMO26_10290</name>
</gene>
<sequence length="161" mass="18781">MDDMAEQYYSQVYHYLVSLTKNAALAEDLTQETFCQAVVSIDRFRGECTMYVWLCQIAKHQFYKYLRKKKRHAEVAFPEEELLSSSVVDEEFLAAQGAMEIYRAIHRLAQPYNEVANLRLFGNLKFAQIGELFGKSENWARTTFYRAKLKIQANLKEGTNE</sequence>
<dbReference type="InterPro" id="IPR039425">
    <property type="entry name" value="RNA_pol_sigma-70-like"/>
</dbReference>
<keyword evidence="5" id="KW-0804">Transcription</keyword>
<dbReference type="SUPFAM" id="SSF88659">
    <property type="entry name" value="Sigma3 and sigma4 domains of RNA polymerase sigma factors"/>
    <property type="match status" value="1"/>
</dbReference>
<name>A0ABV1E1N2_9FIRM</name>
<evidence type="ECO:0000259" key="6">
    <source>
        <dbReference type="Pfam" id="PF04542"/>
    </source>
</evidence>
<comment type="similarity">
    <text evidence="1">Belongs to the sigma-70 factor family. ECF subfamily.</text>
</comment>
<evidence type="ECO:0000256" key="4">
    <source>
        <dbReference type="ARBA" id="ARBA00023125"/>
    </source>
</evidence>
<dbReference type="InterPro" id="IPR013324">
    <property type="entry name" value="RNA_pol_sigma_r3/r4-like"/>
</dbReference>
<evidence type="ECO:0000313" key="7">
    <source>
        <dbReference type="EMBL" id="MEQ2441214.1"/>
    </source>
</evidence>
<dbReference type="PANTHER" id="PTHR43133">
    <property type="entry name" value="RNA POLYMERASE ECF-TYPE SIGMA FACTO"/>
    <property type="match status" value="1"/>
</dbReference>
<evidence type="ECO:0000313" key="8">
    <source>
        <dbReference type="Proteomes" id="UP001489509"/>
    </source>
</evidence>
<dbReference type="Gene3D" id="1.10.1740.10">
    <property type="match status" value="1"/>
</dbReference>
<evidence type="ECO:0000256" key="3">
    <source>
        <dbReference type="ARBA" id="ARBA00023082"/>
    </source>
</evidence>
<dbReference type="NCBIfam" id="TIGR02937">
    <property type="entry name" value="sigma70-ECF"/>
    <property type="match status" value="1"/>
</dbReference>
<keyword evidence="2" id="KW-0805">Transcription regulation</keyword>
<organism evidence="7 8">
    <name type="scientific">Solibaculum intestinale</name>
    <dbReference type="NCBI Taxonomy" id="3133165"/>
    <lineage>
        <taxon>Bacteria</taxon>
        <taxon>Bacillati</taxon>
        <taxon>Bacillota</taxon>
        <taxon>Clostridia</taxon>
        <taxon>Eubacteriales</taxon>
        <taxon>Oscillospiraceae</taxon>
        <taxon>Solibaculum</taxon>
    </lineage>
</organism>
<accession>A0ABV1E1N2</accession>
<keyword evidence="3" id="KW-0731">Sigma factor</keyword>
<dbReference type="Proteomes" id="UP001489509">
    <property type="component" value="Unassembled WGS sequence"/>
</dbReference>
<reference evidence="7 8" key="1">
    <citation type="submission" date="2024-03" db="EMBL/GenBank/DDBJ databases">
        <title>Human intestinal bacterial collection.</title>
        <authorList>
            <person name="Pauvert C."/>
            <person name="Hitch T.C.A."/>
            <person name="Clavel T."/>
        </authorList>
    </citation>
    <scope>NUCLEOTIDE SEQUENCE [LARGE SCALE GENOMIC DNA]</scope>
    <source>
        <strain evidence="7 8">CLA-JM-H44</strain>
    </source>
</reference>
<dbReference type="InterPro" id="IPR014284">
    <property type="entry name" value="RNA_pol_sigma-70_dom"/>
</dbReference>
<feature type="domain" description="RNA polymerase sigma-70 region 2" evidence="6">
    <location>
        <begin position="5"/>
        <end position="71"/>
    </location>
</feature>